<protein>
    <submittedName>
        <fullName evidence="4">Tetratricopeptide repeat-containing protein</fullName>
    </submittedName>
</protein>
<dbReference type="OrthoDB" id="9815894at2"/>
<dbReference type="KEGG" id="maes:Ga0123461_0837"/>
<organism evidence="4 5">
    <name type="scientific">Mariprofundus aestuarium</name>
    <dbReference type="NCBI Taxonomy" id="1921086"/>
    <lineage>
        <taxon>Bacteria</taxon>
        <taxon>Pseudomonadati</taxon>
        <taxon>Pseudomonadota</taxon>
        <taxon>Candidatius Mariprofundia</taxon>
        <taxon>Mariprofundales</taxon>
        <taxon>Mariprofundaceae</taxon>
        <taxon>Mariprofundus</taxon>
    </lineage>
</organism>
<name>A0A2K8KWK5_MARES</name>
<dbReference type="Pfam" id="PF13181">
    <property type="entry name" value="TPR_8"/>
    <property type="match status" value="1"/>
</dbReference>
<feature type="repeat" description="TPR" evidence="3">
    <location>
        <begin position="146"/>
        <end position="179"/>
    </location>
</feature>
<dbReference type="SUPFAM" id="SSF48452">
    <property type="entry name" value="TPR-like"/>
    <property type="match status" value="1"/>
</dbReference>
<dbReference type="InterPro" id="IPR019734">
    <property type="entry name" value="TPR_rpt"/>
</dbReference>
<feature type="repeat" description="TPR" evidence="3">
    <location>
        <begin position="112"/>
        <end position="145"/>
    </location>
</feature>
<dbReference type="InterPro" id="IPR011990">
    <property type="entry name" value="TPR-like_helical_dom_sf"/>
</dbReference>
<keyword evidence="1" id="KW-0677">Repeat</keyword>
<dbReference type="Pfam" id="PF13469">
    <property type="entry name" value="Sulfotransfer_3"/>
    <property type="match status" value="1"/>
</dbReference>
<reference evidence="4 5" key="1">
    <citation type="submission" date="2016-12" db="EMBL/GenBank/DDBJ databases">
        <title>Isolation and genomic insights into novel planktonic Zetaproteobacteria from stratified waters of the Chesapeake Bay.</title>
        <authorList>
            <person name="McAllister S.M."/>
            <person name="Kato S."/>
            <person name="Chan C.S."/>
            <person name="Chiu B.K."/>
            <person name="Field E.K."/>
        </authorList>
    </citation>
    <scope>NUCLEOTIDE SEQUENCE [LARGE SCALE GENOMIC DNA]</scope>
    <source>
        <strain evidence="4 5">CP-5</strain>
    </source>
</reference>
<feature type="repeat" description="TPR" evidence="3">
    <location>
        <begin position="44"/>
        <end position="77"/>
    </location>
</feature>
<dbReference type="RefSeq" id="WP_100277170.1">
    <property type="nucleotide sequence ID" value="NZ_CP018799.1"/>
</dbReference>
<dbReference type="InterPro" id="IPR051685">
    <property type="entry name" value="Ycf3/AcsC/BcsC/TPR_MFPF"/>
</dbReference>
<dbReference type="EMBL" id="CP018799">
    <property type="protein sequence ID" value="ATX79257.1"/>
    <property type="molecule type" value="Genomic_DNA"/>
</dbReference>
<dbReference type="Proteomes" id="UP000231701">
    <property type="component" value="Chromosome"/>
</dbReference>
<accession>A0A2K8KWK5</accession>
<evidence type="ECO:0000256" key="1">
    <source>
        <dbReference type="ARBA" id="ARBA00022737"/>
    </source>
</evidence>
<evidence type="ECO:0000256" key="3">
    <source>
        <dbReference type="PROSITE-ProRule" id="PRU00339"/>
    </source>
</evidence>
<evidence type="ECO:0000313" key="5">
    <source>
        <dbReference type="Proteomes" id="UP000231701"/>
    </source>
</evidence>
<dbReference type="SMART" id="SM00028">
    <property type="entry name" value="TPR"/>
    <property type="match status" value="5"/>
</dbReference>
<dbReference type="Gene3D" id="3.40.50.300">
    <property type="entry name" value="P-loop containing nucleotide triphosphate hydrolases"/>
    <property type="match status" value="1"/>
</dbReference>
<dbReference type="SUPFAM" id="SSF52540">
    <property type="entry name" value="P-loop containing nucleoside triphosphate hydrolases"/>
    <property type="match status" value="1"/>
</dbReference>
<dbReference type="Gene3D" id="1.25.40.10">
    <property type="entry name" value="Tetratricopeptide repeat domain"/>
    <property type="match status" value="2"/>
</dbReference>
<feature type="repeat" description="TPR" evidence="3">
    <location>
        <begin position="180"/>
        <end position="213"/>
    </location>
</feature>
<dbReference type="PROSITE" id="PS50293">
    <property type="entry name" value="TPR_REGION"/>
    <property type="match status" value="1"/>
</dbReference>
<dbReference type="PANTHER" id="PTHR44943">
    <property type="entry name" value="CELLULOSE SYNTHASE OPERON PROTEIN C"/>
    <property type="match status" value="1"/>
</dbReference>
<sequence>MFFSKLKQPSPEQIQQLTQLFAHGELNELIKKGSELARQFPKTAQIHNILSVAYNTIGDYHAAVDCAERAIQIQPDYAKAFLNQGNALANLGEDEAALNSYRQAVLISPDFAEGYNNLGAFLLKLQRHEEAADSFTIALEIKSDYIKAYNNLGCALIELGRYEEAIANLNSAITLNPDYAEAHNNLGGALLDTGRKQDAIASFSRTIELSPHSTEAHRQLAELVSFASGDAFLYAEMNKLYECEELTDSQRMHLCFGLAKAEEDLSNIDQSFDYLKEGNQLRKVLSGYSLDEDRDLFRQIKSAFSMSRPQQLSPETDNASTPLFILGMPRSGTTLVEQILSSHSKVYGAGEVATLDHGINSINWNEYGVDSGQLQNLRDHYLSWMESLNVSERYIIDKTTINFRWIGFILQAMPEARIVHIKRDAIATCWSAYKHFFGGDALSFSCDLNDVSEYYKLYVGLMDFWEQRFPGRIHHINYETLTEAQEDETRKLLDYCGLDWEEQCMDFHLSGRAVATASNEQVRKKMYQGSSNVWQKFEKQLEPMISKLEGY</sequence>
<feature type="repeat" description="TPR" evidence="3">
    <location>
        <begin position="78"/>
        <end position="111"/>
    </location>
</feature>
<dbReference type="PROSITE" id="PS50005">
    <property type="entry name" value="TPR"/>
    <property type="match status" value="5"/>
</dbReference>
<evidence type="ECO:0000313" key="4">
    <source>
        <dbReference type="EMBL" id="ATX79257.1"/>
    </source>
</evidence>
<proteinExistence type="predicted"/>
<evidence type="ECO:0000256" key="2">
    <source>
        <dbReference type="ARBA" id="ARBA00022803"/>
    </source>
</evidence>
<dbReference type="InterPro" id="IPR027417">
    <property type="entry name" value="P-loop_NTPase"/>
</dbReference>
<keyword evidence="2 3" id="KW-0802">TPR repeat</keyword>
<gene>
    <name evidence="4" type="ORF">Ga0123461_0837</name>
</gene>
<dbReference type="AlphaFoldDB" id="A0A2K8KWK5"/>
<dbReference type="Pfam" id="PF13414">
    <property type="entry name" value="TPR_11"/>
    <property type="match status" value="2"/>
</dbReference>
<keyword evidence="5" id="KW-1185">Reference proteome</keyword>
<dbReference type="PANTHER" id="PTHR44943:SF8">
    <property type="entry name" value="TPR REPEAT-CONTAINING PROTEIN MJ0263"/>
    <property type="match status" value="1"/>
</dbReference>